<gene>
    <name evidence="2" type="ORF">PHAMO_30163</name>
</gene>
<dbReference type="RefSeq" id="WP_002729579.1">
    <property type="nucleotide sequence ID" value="NZ_CAHP01000023.1"/>
</dbReference>
<name>H8FUG9_MAGML</name>
<keyword evidence="1" id="KW-1133">Transmembrane helix</keyword>
<protein>
    <submittedName>
        <fullName evidence="2">Uncharacterized protein</fullName>
    </submittedName>
</protein>
<keyword evidence="1" id="KW-0812">Transmembrane</keyword>
<keyword evidence="1" id="KW-0472">Membrane</keyword>
<proteinExistence type="predicted"/>
<evidence type="ECO:0000313" key="2">
    <source>
        <dbReference type="EMBL" id="CCG42007.1"/>
    </source>
</evidence>
<sequence>MRWLKGIARYAGVAIHAAVGLALLSMSVDPYLGSLKDFRFPCEPCGWYYETKLTYFLTFAVPGALLLVSSGIMWRSRSRRFVFLGLALLPAVVYLVFLHYPALHEIGVSANLNSMALATGSHCGAPC</sequence>
<feature type="transmembrane region" description="Helical" evidence="1">
    <location>
        <begin position="53"/>
        <end position="74"/>
    </location>
</feature>
<dbReference type="Proteomes" id="UP000004169">
    <property type="component" value="Unassembled WGS sequence"/>
</dbReference>
<feature type="transmembrane region" description="Helical" evidence="1">
    <location>
        <begin position="81"/>
        <end position="102"/>
    </location>
</feature>
<evidence type="ECO:0000256" key="1">
    <source>
        <dbReference type="SAM" id="Phobius"/>
    </source>
</evidence>
<accession>H8FUG9</accession>
<comment type="caution">
    <text evidence="2">The sequence shown here is derived from an EMBL/GenBank/DDBJ whole genome shotgun (WGS) entry which is preliminary data.</text>
</comment>
<dbReference type="EMBL" id="CAHP01000023">
    <property type="protein sequence ID" value="CCG42007.1"/>
    <property type="molecule type" value="Genomic_DNA"/>
</dbReference>
<organism evidence="2 3">
    <name type="scientific">Magnetospirillum molischianum DSM 120</name>
    <dbReference type="NCBI Taxonomy" id="1150626"/>
    <lineage>
        <taxon>Bacteria</taxon>
        <taxon>Pseudomonadati</taxon>
        <taxon>Pseudomonadota</taxon>
        <taxon>Alphaproteobacteria</taxon>
        <taxon>Rhodospirillales</taxon>
        <taxon>Rhodospirillaceae</taxon>
        <taxon>Magnetospirillum</taxon>
    </lineage>
</organism>
<evidence type="ECO:0000313" key="3">
    <source>
        <dbReference type="Proteomes" id="UP000004169"/>
    </source>
</evidence>
<keyword evidence="3" id="KW-1185">Reference proteome</keyword>
<feature type="transmembrane region" description="Helical" evidence="1">
    <location>
        <begin position="7"/>
        <end position="28"/>
    </location>
</feature>
<reference evidence="2 3" key="1">
    <citation type="journal article" date="2012" name="J. Bacteriol.">
        <title>Draft Genome Sequence of the Purple Photosynthetic Bacterium Phaeospirillum molischianum DSM120, a Particularly Versatile Bacterium.</title>
        <authorList>
            <person name="Duquesne K."/>
            <person name="Prima V."/>
            <person name="Ji B."/>
            <person name="Rouy Z."/>
            <person name="Medigue C."/>
            <person name="Talla E."/>
            <person name="Sturgis J.N."/>
        </authorList>
    </citation>
    <scope>NUCLEOTIDE SEQUENCE [LARGE SCALE GENOMIC DNA]</scope>
    <source>
        <strain evidence="3">DSM120</strain>
    </source>
</reference>
<dbReference type="AlphaFoldDB" id="H8FUG9"/>